<dbReference type="RefSeq" id="WP_158946931.1">
    <property type="nucleotide sequence ID" value="NZ_CP046400.1"/>
</dbReference>
<dbReference type="InterPro" id="IPR014710">
    <property type="entry name" value="RmlC-like_jellyroll"/>
</dbReference>
<dbReference type="SUPFAM" id="SSF48029">
    <property type="entry name" value="FliG"/>
    <property type="match status" value="1"/>
</dbReference>
<organism evidence="3 4">
    <name type="scientific">Pseudodesulfovibrio cashew</name>
    <dbReference type="NCBI Taxonomy" id="2678688"/>
    <lineage>
        <taxon>Bacteria</taxon>
        <taxon>Pseudomonadati</taxon>
        <taxon>Thermodesulfobacteriota</taxon>
        <taxon>Desulfovibrionia</taxon>
        <taxon>Desulfovibrionales</taxon>
        <taxon>Desulfovibrionaceae</taxon>
    </lineage>
</organism>
<dbReference type="InterPro" id="IPR000595">
    <property type="entry name" value="cNMP-bd_dom"/>
</dbReference>
<dbReference type="CDD" id="cd00038">
    <property type="entry name" value="CAP_ED"/>
    <property type="match status" value="1"/>
</dbReference>
<evidence type="ECO:0000259" key="2">
    <source>
        <dbReference type="PROSITE" id="PS50042"/>
    </source>
</evidence>
<dbReference type="PROSITE" id="PS50042">
    <property type="entry name" value="CNMP_BINDING_3"/>
    <property type="match status" value="1"/>
</dbReference>
<dbReference type="Gene3D" id="2.60.120.10">
    <property type="entry name" value="Jelly Rolls"/>
    <property type="match status" value="1"/>
</dbReference>
<gene>
    <name evidence="3" type="ORF">GM415_06100</name>
</gene>
<dbReference type="Proteomes" id="UP000428328">
    <property type="component" value="Chromosome"/>
</dbReference>
<dbReference type="GO" id="GO:0005221">
    <property type="term" value="F:intracellularly cyclic nucleotide-activated monoatomic cation channel activity"/>
    <property type="evidence" value="ECO:0007669"/>
    <property type="project" value="InterPro"/>
</dbReference>
<dbReference type="Pfam" id="PF00027">
    <property type="entry name" value="cNMP_binding"/>
    <property type="match status" value="1"/>
</dbReference>
<keyword evidence="1" id="KW-0407">Ion channel</keyword>
<dbReference type="InterPro" id="IPR023087">
    <property type="entry name" value="Flg_Motor_Flig_C"/>
</dbReference>
<accession>A0A6I6JAB9</accession>
<evidence type="ECO:0000256" key="1">
    <source>
        <dbReference type="ARBA" id="ARBA00023286"/>
    </source>
</evidence>
<protein>
    <submittedName>
        <fullName evidence="3">Cyclic nucleotide-binding domain-containing protein</fullName>
    </submittedName>
</protein>
<name>A0A6I6JAB9_9BACT</name>
<reference evidence="3 4" key="1">
    <citation type="submission" date="2019-11" db="EMBL/GenBank/DDBJ databases">
        <authorList>
            <person name="Zheng R.K."/>
            <person name="Sun C.M."/>
        </authorList>
    </citation>
    <scope>NUCLEOTIDE SEQUENCE [LARGE SCALE GENOMIC DNA]</scope>
    <source>
        <strain evidence="3 4">SRB007</strain>
    </source>
</reference>
<dbReference type="InterPro" id="IPR018490">
    <property type="entry name" value="cNMP-bd_dom_sf"/>
</dbReference>
<evidence type="ECO:0000313" key="4">
    <source>
        <dbReference type="Proteomes" id="UP000428328"/>
    </source>
</evidence>
<keyword evidence="1" id="KW-0813">Transport</keyword>
<dbReference type="SMART" id="SM00100">
    <property type="entry name" value="cNMP"/>
    <property type="match status" value="1"/>
</dbReference>
<sequence length="389" mass="43303">MTDSSTQNIKSYYKGQSIYKEGQKGSVAYMIKKGSVNLYRTVDGRKIVTERLGKGEIFGEMGPLGGSERSSSAEAAEFCELMVLTGQVIQTMLDRCPKTIQLLTRVFVRRLRKAESTTLNQSHKSSFLSICRILEMAYRCHVSMKPAEAKKVPGHRQGLAASEFAKQVKNILLVSQLEIDTALDQLAALKIIAITKHGSGKAFSERYIAVNDMETFFQVAANLYKELSKTGSLEPELEYIDIHDLADEVDAQPDVLYRKLANHEFPEALFCFPRSAVLNWADEQEEDFFKRVKRRRKAIKDLEDVNDIVFVDNATCKEVFAKLGYYKLGVLLSVADGEASQKILGNLAKKIAKIVQDEAEARGPADPAEAEDVSDELIEMIKAAKGVNG</sequence>
<keyword evidence="1" id="KW-1071">Ligand-gated ion channel</keyword>
<dbReference type="AlphaFoldDB" id="A0A6I6JAB9"/>
<dbReference type="InterPro" id="IPR050866">
    <property type="entry name" value="CNG_cation_channel"/>
</dbReference>
<evidence type="ECO:0000313" key="3">
    <source>
        <dbReference type="EMBL" id="QGY39706.1"/>
    </source>
</evidence>
<dbReference type="PANTHER" id="PTHR45638">
    <property type="entry name" value="CYCLIC NUCLEOTIDE-GATED CATION CHANNEL SUBUNIT A"/>
    <property type="match status" value="1"/>
</dbReference>
<proteinExistence type="predicted"/>
<dbReference type="InterPro" id="IPR011002">
    <property type="entry name" value="FliG_a-hlx"/>
</dbReference>
<keyword evidence="4" id="KW-1185">Reference proteome</keyword>
<dbReference type="GO" id="GO:0044877">
    <property type="term" value="F:protein-containing complex binding"/>
    <property type="evidence" value="ECO:0007669"/>
    <property type="project" value="TreeGrafter"/>
</dbReference>
<dbReference type="Gene3D" id="1.10.220.30">
    <property type="match status" value="1"/>
</dbReference>
<dbReference type="PANTHER" id="PTHR45638:SF11">
    <property type="entry name" value="CYCLIC NUCLEOTIDE-GATED CATION CHANNEL SUBUNIT A"/>
    <property type="match status" value="1"/>
</dbReference>
<dbReference type="EMBL" id="CP046400">
    <property type="protein sequence ID" value="QGY39706.1"/>
    <property type="molecule type" value="Genomic_DNA"/>
</dbReference>
<feature type="domain" description="Cyclic nucleotide-binding" evidence="2">
    <location>
        <begin position="10"/>
        <end position="110"/>
    </location>
</feature>
<keyword evidence="1" id="KW-0406">Ion transport</keyword>
<dbReference type="SUPFAM" id="SSF51206">
    <property type="entry name" value="cAMP-binding domain-like"/>
    <property type="match status" value="1"/>
</dbReference>
<dbReference type="KEGG" id="psel:GM415_06100"/>
<dbReference type="Pfam" id="PF01706">
    <property type="entry name" value="FliG_C"/>
    <property type="match status" value="1"/>
</dbReference>